<comment type="caution">
    <text evidence="4">The sequence shown here is derived from an EMBL/GenBank/DDBJ whole genome shotgun (WGS) entry which is preliminary data.</text>
</comment>
<reference evidence="4 5" key="1">
    <citation type="submission" date="2023-08" db="EMBL/GenBank/DDBJ databases">
        <title>Black Yeasts Isolated from many extreme environments.</title>
        <authorList>
            <person name="Coleine C."/>
            <person name="Stajich J.E."/>
            <person name="Selbmann L."/>
        </authorList>
    </citation>
    <scope>NUCLEOTIDE SEQUENCE [LARGE SCALE GENOMIC DNA]</scope>
    <source>
        <strain evidence="4 5">CCFEE 5792</strain>
    </source>
</reference>
<dbReference type="InterPro" id="IPR008030">
    <property type="entry name" value="NmrA-like"/>
</dbReference>
<dbReference type="GeneID" id="89974817"/>
<proteinExistence type="inferred from homology"/>
<feature type="domain" description="NmrA-like" evidence="3">
    <location>
        <begin position="3"/>
        <end position="288"/>
    </location>
</feature>
<comment type="similarity">
    <text evidence="1">Belongs to the NmrA-type oxidoreductase family.</text>
</comment>
<dbReference type="InterPro" id="IPR051164">
    <property type="entry name" value="NmrA-like_oxidored"/>
</dbReference>
<dbReference type="PANTHER" id="PTHR42748:SF7">
    <property type="entry name" value="NMRA LIKE REDOX SENSOR 1-RELATED"/>
    <property type="match status" value="1"/>
</dbReference>
<accession>A0AAV9N0Q0</accession>
<organism evidence="4 5">
    <name type="scientific">Exophiala bonariae</name>
    <dbReference type="NCBI Taxonomy" id="1690606"/>
    <lineage>
        <taxon>Eukaryota</taxon>
        <taxon>Fungi</taxon>
        <taxon>Dikarya</taxon>
        <taxon>Ascomycota</taxon>
        <taxon>Pezizomycotina</taxon>
        <taxon>Eurotiomycetes</taxon>
        <taxon>Chaetothyriomycetidae</taxon>
        <taxon>Chaetothyriales</taxon>
        <taxon>Herpotrichiellaceae</taxon>
        <taxon>Exophiala</taxon>
    </lineage>
</organism>
<evidence type="ECO:0000256" key="1">
    <source>
        <dbReference type="ARBA" id="ARBA00006328"/>
    </source>
</evidence>
<evidence type="ECO:0000256" key="2">
    <source>
        <dbReference type="ARBA" id="ARBA00022857"/>
    </source>
</evidence>
<dbReference type="AlphaFoldDB" id="A0AAV9N0Q0"/>
<dbReference type="InterPro" id="IPR036291">
    <property type="entry name" value="NAD(P)-bd_dom_sf"/>
</dbReference>
<dbReference type="Proteomes" id="UP001358417">
    <property type="component" value="Unassembled WGS sequence"/>
</dbReference>
<gene>
    <name evidence="4" type="ORF">LTR84_006646</name>
</gene>
<dbReference type="GO" id="GO:0005634">
    <property type="term" value="C:nucleus"/>
    <property type="evidence" value="ECO:0007669"/>
    <property type="project" value="TreeGrafter"/>
</dbReference>
<dbReference type="Gene3D" id="3.40.50.720">
    <property type="entry name" value="NAD(P)-binding Rossmann-like Domain"/>
    <property type="match status" value="1"/>
</dbReference>
<evidence type="ECO:0000313" key="4">
    <source>
        <dbReference type="EMBL" id="KAK5047549.1"/>
    </source>
</evidence>
<dbReference type="SUPFAM" id="SSF51735">
    <property type="entry name" value="NAD(P)-binding Rossmann-fold domains"/>
    <property type="match status" value="1"/>
</dbReference>
<sequence length="298" mass="32136">MSTRNILVTGATGKQGGALIKALLAKPPPYDHHILALTRKTTSAAAKALAANPKVTLVEGDLENAGSIFTKAGGVGSVFAVFCVVLPSMKKNTEGQETRQGTNLIDAALAHDVKHFVYSSVDRGGADQSEVDATNYKTEKHLQEKTRGTSMTYTILRPVAFMENLTPNFGGRVFGAMWNTMGTKKLQLISTADIGVFAAQAISAPQDDAYKNTAISLAGDELTQAEANEVFWKVLGRPMPLSYGFVATLLQKAVPELGIMFNWFVNQGYGADIAQDRSLNGDLLDFEAWLRTKSGFKR</sequence>
<evidence type="ECO:0000313" key="5">
    <source>
        <dbReference type="Proteomes" id="UP001358417"/>
    </source>
</evidence>
<keyword evidence="2" id="KW-0521">NADP</keyword>
<evidence type="ECO:0000259" key="3">
    <source>
        <dbReference type="Pfam" id="PF05368"/>
    </source>
</evidence>
<dbReference type="PANTHER" id="PTHR42748">
    <property type="entry name" value="NITROGEN METABOLITE REPRESSION PROTEIN NMRA FAMILY MEMBER"/>
    <property type="match status" value="1"/>
</dbReference>
<dbReference type="RefSeq" id="XP_064703093.1">
    <property type="nucleotide sequence ID" value="XM_064850206.1"/>
</dbReference>
<keyword evidence="5" id="KW-1185">Reference proteome</keyword>
<dbReference type="Pfam" id="PF05368">
    <property type="entry name" value="NmrA"/>
    <property type="match status" value="1"/>
</dbReference>
<protein>
    <recommendedName>
        <fullName evidence="3">NmrA-like domain-containing protein</fullName>
    </recommendedName>
</protein>
<name>A0AAV9N0Q0_9EURO</name>
<dbReference type="EMBL" id="JAVRRD010000025">
    <property type="protein sequence ID" value="KAK5047549.1"/>
    <property type="molecule type" value="Genomic_DNA"/>
</dbReference>
<dbReference type="Gene3D" id="3.90.25.10">
    <property type="entry name" value="UDP-galactose 4-epimerase, domain 1"/>
    <property type="match status" value="1"/>
</dbReference>